<dbReference type="RefSeq" id="WP_146452244.1">
    <property type="nucleotide sequence ID" value="NZ_SJPS01000006.1"/>
</dbReference>
<protein>
    <recommendedName>
        <fullName evidence="7">Calcineurin-like phosphoesterase</fullName>
    </recommendedName>
</protein>
<dbReference type="InterPro" id="IPR013783">
    <property type="entry name" value="Ig-like_fold"/>
</dbReference>
<proteinExistence type="predicted"/>
<dbReference type="SUPFAM" id="SSF56300">
    <property type="entry name" value="Metallo-dependent phosphatases"/>
    <property type="match status" value="1"/>
</dbReference>
<evidence type="ECO:0000256" key="1">
    <source>
        <dbReference type="SAM" id="MobiDB-lite"/>
    </source>
</evidence>
<dbReference type="EMBL" id="SJPS01000006">
    <property type="protein sequence ID" value="TWU23764.1"/>
    <property type="molecule type" value="Genomic_DNA"/>
</dbReference>
<evidence type="ECO:0000259" key="4">
    <source>
        <dbReference type="Pfam" id="PF16371"/>
    </source>
</evidence>
<evidence type="ECO:0000259" key="3">
    <source>
        <dbReference type="Pfam" id="PF16370"/>
    </source>
</evidence>
<sequence length="537" mass="60218">MKFFRRSFSSKNFLLAITIFLSICSHGILRAETARGIVFNDQNANGERDSGEPGLRNIKVSNGLEIVTTDSEGNYQIDVDDDTILFVIKPRDWQTPVDEQNLLQFYYIHKPDGSPDQGYKYAGVEPTGDLPKSVDFPLVASPDPDEFTMIVMGDPQPATRQQVRFYANDVIAELIDSPALFGMSMGDIVHNDLSLFEPVNAVQGLVGKPWYNVLGNHDINFDSPDDKYSDETFERVYGPPNYAFQYGEVHFVVLDNVVWLGSKDNSYLGGLSDEQLDFVKTYVDGVPRDDLIVICTHIPLPEIVIDADSKPHSSPEYRKLLEILSDHPRTMSFSAHTHFTHQHFSGKEDGYTSDAGGEHHHHNVATGSGSWYKGPQDVQGLPDTTMADGAPNGYILATFKGHDYQLRFKGARMPAEYQMAIQAPEVIAAKDTVPTKIVVNVFNGNEKSKIRMRVRGHGGWQVLPQTPGYDQAYQTYQAHNRDTEREENRVLPEAKFTRHLWSAPLGVALEPGFYVLEVEATDMYGQKDHGVRLIEVE</sequence>
<dbReference type="InterPro" id="IPR032285">
    <property type="entry name" value="Metallophos_N"/>
</dbReference>
<organism evidence="5 6">
    <name type="scientific">Bythopirellula polymerisocia</name>
    <dbReference type="NCBI Taxonomy" id="2528003"/>
    <lineage>
        <taxon>Bacteria</taxon>
        <taxon>Pseudomonadati</taxon>
        <taxon>Planctomycetota</taxon>
        <taxon>Planctomycetia</taxon>
        <taxon>Pirellulales</taxon>
        <taxon>Lacipirellulaceae</taxon>
        <taxon>Bythopirellula</taxon>
    </lineage>
</organism>
<dbReference type="Pfam" id="PF00149">
    <property type="entry name" value="Metallophos"/>
    <property type="match status" value="1"/>
</dbReference>
<dbReference type="Pfam" id="PF16370">
    <property type="entry name" value="MetallophosC"/>
    <property type="match status" value="1"/>
</dbReference>
<accession>A0A5C6CJU1</accession>
<dbReference type="Gene3D" id="2.60.40.10">
    <property type="entry name" value="Immunoglobulins"/>
    <property type="match status" value="1"/>
</dbReference>
<dbReference type="InterPro" id="IPR029052">
    <property type="entry name" value="Metallo-depent_PP-like"/>
</dbReference>
<name>A0A5C6CJU1_9BACT</name>
<keyword evidence="6" id="KW-1185">Reference proteome</keyword>
<dbReference type="AlphaFoldDB" id="A0A5C6CJU1"/>
<dbReference type="PANTHER" id="PTHR43143:SF6">
    <property type="entry name" value="BLL3016 PROTEIN"/>
    <property type="match status" value="1"/>
</dbReference>
<feature type="domain" description="Calcineurin-like phosphoesterase N-terminal" evidence="4">
    <location>
        <begin position="50"/>
        <end position="111"/>
    </location>
</feature>
<evidence type="ECO:0008006" key="7">
    <source>
        <dbReference type="Google" id="ProtNLM"/>
    </source>
</evidence>
<feature type="domain" description="Calcineurin-like phosphoesterase C-terminal" evidence="3">
    <location>
        <begin position="362"/>
        <end position="527"/>
    </location>
</feature>
<feature type="domain" description="Calcineurin-like phosphoesterase" evidence="2">
    <location>
        <begin position="176"/>
        <end position="338"/>
    </location>
</feature>
<reference evidence="5 6" key="1">
    <citation type="submission" date="2019-02" db="EMBL/GenBank/DDBJ databases">
        <title>Deep-cultivation of Planctomycetes and their phenomic and genomic characterization uncovers novel biology.</title>
        <authorList>
            <person name="Wiegand S."/>
            <person name="Jogler M."/>
            <person name="Boedeker C."/>
            <person name="Pinto D."/>
            <person name="Vollmers J."/>
            <person name="Rivas-Marin E."/>
            <person name="Kohn T."/>
            <person name="Peeters S.H."/>
            <person name="Heuer A."/>
            <person name="Rast P."/>
            <person name="Oberbeckmann S."/>
            <person name="Bunk B."/>
            <person name="Jeske O."/>
            <person name="Meyerdierks A."/>
            <person name="Storesund J.E."/>
            <person name="Kallscheuer N."/>
            <person name="Luecker S."/>
            <person name="Lage O.M."/>
            <person name="Pohl T."/>
            <person name="Merkel B.J."/>
            <person name="Hornburger P."/>
            <person name="Mueller R.-W."/>
            <person name="Bruemmer F."/>
            <person name="Labrenz M."/>
            <person name="Spormann A.M."/>
            <person name="Op Den Camp H."/>
            <person name="Overmann J."/>
            <person name="Amann R."/>
            <person name="Jetten M.S.M."/>
            <person name="Mascher T."/>
            <person name="Medema M.H."/>
            <person name="Devos D.P."/>
            <person name="Kaster A.-K."/>
            <person name="Ovreas L."/>
            <person name="Rohde M."/>
            <person name="Galperin M.Y."/>
            <person name="Jogler C."/>
        </authorList>
    </citation>
    <scope>NUCLEOTIDE SEQUENCE [LARGE SCALE GENOMIC DNA]</scope>
    <source>
        <strain evidence="5 6">Pla144</strain>
    </source>
</reference>
<evidence type="ECO:0000259" key="2">
    <source>
        <dbReference type="Pfam" id="PF00149"/>
    </source>
</evidence>
<dbReference type="InterPro" id="IPR004843">
    <property type="entry name" value="Calcineurin-like_PHP"/>
</dbReference>
<dbReference type="OrthoDB" id="235808at2"/>
<dbReference type="Pfam" id="PF16371">
    <property type="entry name" value="MetallophosN"/>
    <property type="match status" value="1"/>
</dbReference>
<evidence type="ECO:0000313" key="5">
    <source>
        <dbReference type="EMBL" id="TWU23764.1"/>
    </source>
</evidence>
<dbReference type="PANTHER" id="PTHR43143">
    <property type="entry name" value="METALLOPHOSPHOESTERASE, CALCINEURIN SUPERFAMILY"/>
    <property type="match status" value="1"/>
</dbReference>
<dbReference type="InterPro" id="IPR032288">
    <property type="entry name" value="Metallophos_C"/>
</dbReference>
<dbReference type="SUPFAM" id="SSF117074">
    <property type="entry name" value="Hypothetical protein PA1324"/>
    <property type="match status" value="1"/>
</dbReference>
<dbReference type="Gene3D" id="3.60.21.10">
    <property type="match status" value="1"/>
</dbReference>
<dbReference type="GO" id="GO:0016787">
    <property type="term" value="F:hydrolase activity"/>
    <property type="evidence" value="ECO:0007669"/>
    <property type="project" value="InterPro"/>
</dbReference>
<dbReference type="Proteomes" id="UP000318437">
    <property type="component" value="Unassembled WGS sequence"/>
</dbReference>
<evidence type="ECO:0000313" key="6">
    <source>
        <dbReference type="Proteomes" id="UP000318437"/>
    </source>
</evidence>
<gene>
    <name evidence="5" type="ORF">Pla144_39390</name>
</gene>
<comment type="caution">
    <text evidence="5">The sequence shown here is derived from an EMBL/GenBank/DDBJ whole genome shotgun (WGS) entry which is preliminary data.</text>
</comment>
<feature type="region of interest" description="Disordered" evidence="1">
    <location>
        <begin position="344"/>
        <end position="373"/>
    </location>
</feature>
<dbReference type="InterPro" id="IPR051918">
    <property type="entry name" value="STPP_CPPED1"/>
</dbReference>